<proteinExistence type="predicted"/>
<protein>
    <submittedName>
        <fullName evidence="1">Uncharacterized protein</fullName>
    </submittedName>
</protein>
<gene>
    <name evidence="1" type="ORF">H744_1c0794</name>
</gene>
<evidence type="ECO:0000313" key="1">
    <source>
        <dbReference type="EMBL" id="AJR05819.1"/>
    </source>
</evidence>
<sequence length="36" mass="4072">MPFAGLRVSVCYRENYLKKPQAMLGALGCMTYDETN</sequence>
<name>A0A0C5WL73_9GAMM</name>
<dbReference type="Proteomes" id="UP000032303">
    <property type="component" value="Chromosome 1"/>
</dbReference>
<dbReference type="HOGENOM" id="CLU_3357637_0_0_6"/>
<evidence type="ECO:0000313" key="2">
    <source>
        <dbReference type="Proteomes" id="UP000032303"/>
    </source>
</evidence>
<keyword evidence="2" id="KW-1185">Reference proteome</keyword>
<accession>A0A0C5WL73</accession>
<dbReference type="EMBL" id="CP005973">
    <property type="protein sequence ID" value="AJR05819.1"/>
    <property type="molecule type" value="Genomic_DNA"/>
</dbReference>
<dbReference type="KEGG" id="pgb:H744_1c0794"/>
<dbReference type="AlphaFoldDB" id="A0A0C5WL73"/>
<organism evidence="1 2">
    <name type="scientific">Photobacterium gaetbulicola Gung47</name>
    <dbReference type="NCBI Taxonomy" id="658445"/>
    <lineage>
        <taxon>Bacteria</taxon>
        <taxon>Pseudomonadati</taxon>
        <taxon>Pseudomonadota</taxon>
        <taxon>Gammaproteobacteria</taxon>
        <taxon>Vibrionales</taxon>
        <taxon>Vibrionaceae</taxon>
        <taxon>Photobacterium</taxon>
    </lineage>
</organism>
<reference evidence="1 2" key="1">
    <citation type="submission" date="2013-05" db="EMBL/GenBank/DDBJ databases">
        <title>Complete genome sequence of the lipase-producing bacterium Photobacterium gaetbulicola Gung47.</title>
        <authorList>
            <person name="Kim Y.-O."/>
        </authorList>
    </citation>
    <scope>NUCLEOTIDE SEQUENCE [LARGE SCALE GENOMIC DNA]</scope>
    <source>
        <strain evidence="1 2">Gung47</strain>
    </source>
</reference>